<reference evidence="2" key="1">
    <citation type="submission" date="2020-10" db="EMBL/GenBank/DDBJ databases">
        <authorList>
            <person name="Gilroy R."/>
        </authorList>
    </citation>
    <scope>NUCLEOTIDE SEQUENCE</scope>
    <source>
        <strain evidence="2">CHK199-13235</strain>
    </source>
</reference>
<gene>
    <name evidence="2" type="ORF">IAB51_13080</name>
</gene>
<evidence type="ECO:0000313" key="3">
    <source>
        <dbReference type="Proteomes" id="UP000824002"/>
    </source>
</evidence>
<accession>A0A9D1FQY2</accession>
<evidence type="ECO:0000256" key="1">
    <source>
        <dbReference type="SAM" id="SignalP"/>
    </source>
</evidence>
<protein>
    <recommendedName>
        <fullName evidence="4">ABC transporter substrate-binding protein</fullName>
    </recommendedName>
</protein>
<organism evidence="2 3">
    <name type="scientific">Candidatus Merdivicinus excrementipullorum</name>
    <dbReference type="NCBI Taxonomy" id="2840867"/>
    <lineage>
        <taxon>Bacteria</taxon>
        <taxon>Bacillati</taxon>
        <taxon>Bacillota</taxon>
        <taxon>Clostridia</taxon>
        <taxon>Eubacteriales</taxon>
        <taxon>Oscillospiraceae</taxon>
        <taxon>Oscillospiraceae incertae sedis</taxon>
        <taxon>Candidatus Merdivicinus</taxon>
    </lineage>
</organism>
<reference evidence="2" key="2">
    <citation type="journal article" date="2021" name="PeerJ">
        <title>Extensive microbial diversity within the chicken gut microbiome revealed by metagenomics and culture.</title>
        <authorList>
            <person name="Gilroy R."/>
            <person name="Ravi A."/>
            <person name="Getino M."/>
            <person name="Pursley I."/>
            <person name="Horton D.L."/>
            <person name="Alikhan N.F."/>
            <person name="Baker D."/>
            <person name="Gharbi K."/>
            <person name="Hall N."/>
            <person name="Watson M."/>
            <person name="Adriaenssens E.M."/>
            <person name="Foster-Nyarko E."/>
            <person name="Jarju S."/>
            <person name="Secka A."/>
            <person name="Antonio M."/>
            <person name="Oren A."/>
            <person name="Chaudhuri R.R."/>
            <person name="La Ragione R."/>
            <person name="Hildebrand F."/>
            <person name="Pallen M.J."/>
        </authorList>
    </citation>
    <scope>NUCLEOTIDE SEQUENCE</scope>
    <source>
        <strain evidence="2">CHK199-13235</strain>
    </source>
</reference>
<keyword evidence="1" id="KW-0732">Signal</keyword>
<dbReference type="EMBL" id="DVJP01000084">
    <property type="protein sequence ID" value="HIS77710.1"/>
    <property type="molecule type" value="Genomic_DNA"/>
</dbReference>
<evidence type="ECO:0008006" key="4">
    <source>
        <dbReference type="Google" id="ProtNLM"/>
    </source>
</evidence>
<feature type="signal peptide" evidence="1">
    <location>
        <begin position="1"/>
        <end position="24"/>
    </location>
</feature>
<dbReference type="PROSITE" id="PS51257">
    <property type="entry name" value="PROKAR_LIPOPROTEIN"/>
    <property type="match status" value="1"/>
</dbReference>
<proteinExistence type="predicted"/>
<name>A0A9D1FQY2_9FIRM</name>
<sequence length="561" mass="62501">MKKFSRFLMLALCCGLLLSSCGDSDTTADTSGGETSTEPVVVKYWGGSPAGMDGIQENLIADQIEKDIGVRLSCYANRDDAALTAMFASGDVPDLIDFSGLAGESGVTATNRLIENNRLMELDDLIAQYAPDIQKMENYLQFHRDIYGNGTGKLYVLQGYIDKANEKCTSMGGFTVPFHYYAELGYPEIRSMDDILNVANQMVQNHPTNENGERCYGVSIFFEWGLMLHEWGDLIKSMEGESVVSGRAGQFLELNLETMETSDFISNLDSTMWKGTELFYRANQMGIMDPDIYTNKVDTVTAKADRIYFAKFNFASAFNQAHAEEGLGFENLPLNSKQFVLATDSPMGAAHRMNVIPAEAEEPVGAIKYLNYTMSEDGVRTLNRGIEGEHYIEQNGKFIIPKTITDAIKEDPNYYQNLGIGQYYVNLGGSMRDSRGQLLNLGEPSDMEDPPELTNFEKIYCEHYGIDRVNEQQSHLEGYTIDGTALALIAPMPDDLAEKAVDINAYIMVEVPNLIMAESDEEFKEGQARIIEECKKKGLDEVVEFQRQAFADAVKAAEKYK</sequence>
<dbReference type="SUPFAM" id="SSF53850">
    <property type="entry name" value="Periplasmic binding protein-like II"/>
    <property type="match status" value="1"/>
</dbReference>
<dbReference type="Gene3D" id="3.40.190.10">
    <property type="entry name" value="Periplasmic binding protein-like II"/>
    <property type="match status" value="3"/>
</dbReference>
<feature type="chain" id="PRO_5039152944" description="ABC transporter substrate-binding protein" evidence="1">
    <location>
        <begin position="25"/>
        <end position="561"/>
    </location>
</feature>
<dbReference type="AlphaFoldDB" id="A0A9D1FQY2"/>
<evidence type="ECO:0000313" key="2">
    <source>
        <dbReference type="EMBL" id="HIS77710.1"/>
    </source>
</evidence>
<dbReference type="Proteomes" id="UP000824002">
    <property type="component" value="Unassembled WGS sequence"/>
</dbReference>
<comment type="caution">
    <text evidence="2">The sequence shown here is derived from an EMBL/GenBank/DDBJ whole genome shotgun (WGS) entry which is preliminary data.</text>
</comment>